<sequence>MTNSQLDQARALHALHRSGRVLALPNAWDVASARVVEDAGSPAVATTSAGVAWSLGFPDGDHLAVDRALDLVARIVAAVDVPVTADIEGGYGDVAATITGVIAAGAVGVNLEDSGTARPERYATARRAAEATGIPLFLNARIDTYLFGNPDFEETVSRAHAYLAAGADGIFVPGVADPEVIAALVKAIPAPVNVLVGPGSPTVDELGALGVARASLGSSVAQAAYGLARRAATEFLSTGGYSALTEAEDYGRLNGLLSPKKDN</sequence>
<dbReference type="InterPro" id="IPR040442">
    <property type="entry name" value="Pyrv_kinase-like_dom_sf"/>
</dbReference>
<dbReference type="PANTHER" id="PTHR42905:SF16">
    <property type="entry name" value="CARBOXYPHOSPHONOENOLPYRUVATE PHOSPHONOMUTASE-LIKE PROTEIN (AFU_ORTHOLOGUE AFUA_5G07230)"/>
    <property type="match status" value="1"/>
</dbReference>
<dbReference type="Pfam" id="PF13714">
    <property type="entry name" value="PEP_mutase"/>
    <property type="match status" value="1"/>
</dbReference>
<accession>A0A8J7GLC7</accession>
<dbReference type="PANTHER" id="PTHR42905">
    <property type="entry name" value="PHOSPHOENOLPYRUVATE CARBOXYLASE"/>
    <property type="match status" value="1"/>
</dbReference>
<evidence type="ECO:0000313" key="1">
    <source>
        <dbReference type="EMBL" id="MBG6139042.1"/>
    </source>
</evidence>
<dbReference type="InterPro" id="IPR015813">
    <property type="entry name" value="Pyrv/PenolPyrv_kinase-like_dom"/>
</dbReference>
<dbReference type="CDD" id="cd00377">
    <property type="entry name" value="ICL_PEPM"/>
    <property type="match status" value="1"/>
</dbReference>
<dbReference type="RefSeq" id="WP_197005737.1">
    <property type="nucleotide sequence ID" value="NZ_BONS01000011.1"/>
</dbReference>
<dbReference type="InterPro" id="IPR039556">
    <property type="entry name" value="ICL/PEPM"/>
</dbReference>
<dbReference type="Gene3D" id="3.20.20.60">
    <property type="entry name" value="Phosphoenolpyruvate-binding domains"/>
    <property type="match status" value="1"/>
</dbReference>
<comment type="caution">
    <text evidence="1">The sequence shown here is derived from an EMBL/GenBank/DDBJ whole genome shotgun (WGS) entry which is preliminary data.</text>
</comment>
<gene>
    <name evidence="1" type="ORF">IW245_005236</name>
</gene>
<dbReference type="GO" id="GO:0016829">
    <property type="term" value="F:lyase activity"/>
    <property type="evidence" value="ECO:0007669"/>
    <property type="project" value="UniProtKB-KW"/>
</dbReference>
<organism evidence="1 2">
    <name type="scientific">Longispora fulva</name>
    <dbReference type="NCBI Taxonomy" id="619741"/>
    <lineage>
        <taxon>Bacteria</taxon>
        <taxon>Bacillati</taxon>
        <taxon>Actinomycetota</taxon>
        <taxon>Actinomycetes</taxon>
        <taxon>Micromonosporales</taxon>
        <taxon>Micromonosporaceae</taxon>
        <taxon>Longispora</taxon>
    </lineage>
</organism>
<keyword evidence="1" id="KW-0456">Lyase</keyword>
<dbReference type="AlphaFoldDB" id="A0A8J7GLC7"/>
<evidence type="ECO:0000313" key="2">
    <source>
        <dbReference type="Proteomes" id="UP000622552"/>
    </source>
</evidence>
<keyword evidence="2" id="KW-1185">Reference proteome</keyword>
<dbReference type="EMBL" id="JADOUF010000001">
    <property type="protein sequence ID" value="MBG6139042.1"/>
    <property type="molecule type" value="Genomic_DNA"/>
</dbReference>
<reference evidence="1" key="1">
    <citation type="submission" date="2020-11" db="EMBL/GenBank/DDBJ databases">
        <title>Sequencing the genomes of 1000 actinobacteria strains.</title>
        <authorList>
            <person name="Klenk H.-P."/>
        </authorList>
    </citation>
    <scope>NUCLEOTIDE SEQUENCE</scope>
    <source>
        <strain evidence="1">DSM 45356</strain>
    </source>
</reference>
<dbReference type="Proteomes" id="UP000622552">
    <property type="component" value="Unassembled WGS sequence"/>
</dbReference>
<proteinExistence type="predicted"/>
<name>A0A8J7GLC7_9ACTN</name>
<protein>
    <submittedName>
        <fullName evidence="1">2-methylisocitrate lyase-like PEP mutase family enzyme</fullName>
    </submittedName>
</protein>
<dbReference type="SUPFAM" id="SSF51621">
    <property type="entry name" value="Phosphoenolpyruvate/pyruvate domain"/>
    <property type="match status" value="1"/>
</dbReference>